<gene>
    <name evidence="2" type="ORF">FHS22_005397</name>
</gene>
<keyword evidence="3" id="KW-1185">Reference proteome</keyword>
<comment type="caution">
    <text evidence="2">The sequence shown here is derived from an EMBL/GenBank/DDBJ whole genome shotgun (WGS) entry which is preliminary data.</text>
</comment>
<dbReference type="RefSeq" id="WP_184945965.1">
    <property type="nucleotide sequence ID" value="NZ_BAAAWZ010000004.1"/>
</dbReference>
<keyword evidence="2" id="KW-0808">Transferase</keyword>
<dbReference type="InterPro" id="IPR000182">
    <property type="entry name" value="GNAT_dom"/>
</dbReference>
<dbReference type="InterPro" id="IPR016181">
    <property type="entry name" value="Acyl_CoA_acyltransferase"/>
</dbReference>
<protein>
    <submittedName>
        <fullName evidence="2">GNAT superfamily N-acetyltransferase</fullName>
    </submittedName>
</protein>
<dbReference type="SUPFAM" id="SSF55729">
    <property type="entry name" value="Acyl-CoA N-acyltransferases (Nat)"/>
    <property type="match status" value="1"/>
</dbReference>
<dbReference type="Proteomes" id="UP000562352">
    <property type="component" value="Unassembled WGS sequence"/>
</dbReference>
<dbReference type="Pfam" id="PF00583">
    <property type="entry name" value="Acetyltransf_1"/>
    <property type="match status" value="1"/>
</dbReference>
<dbReference type="AlphaFoldDB" id="A0A841DFU5"/>
<feature type="domain" description="N-acetyltransferase" evidence="1">
    <location>
        <begin position="11"/>
        <end position="178"/>
    </location>
</feature>
<dbReference type="Gene3D" id="3.40.630.30">
    <property type="match status" value="1"/>
</dbReference>
<proteinExistence type="predicted"/>
<dbReference type="CDD" id="cd04301">
    <property type="entry name" value="NAT_SF"/>
    <property type="match status" value="1"/>
</dbReference>
<accession>A0A841DFU5</accession>
<dbReference type="PROSITE" id="PS51186">
    <property type="entry name" value="GNAT"/>
    <property type="match status" value="1"/>
</dbReference>
<evidence type="ECO:0000313" key="3">
    <source>
        <dbReference type="Proteomes" id="UP000562352"/>
    </source>
</evidence>
<organism evidence="2 3">
    <name type="scientific">Planomonospora venezuelensis</name>
    <dbReference type="NCBI Taxonomy" id="1999"/>
    <lineage>
        <taxon>Bacteria</taxon>
        <taxon>Bacillati</taxon>
        <taxon>Actinomycetota</taxon>
        <taxon>Actinomycetes</taxon>
        <taxon>Streptosporangiales</taxon>
        <taxon>Streptosporangiaceae</taxon>
        <taxon>Planomonospora</taxon>
    </lineage>
</organism>
<dbReference type="GO" id="GO:0016747">
    <property type="term" value="F:acyltransferase activity, transferring groups other than amino-acyl groups"/>
    <property type="evidence" value="ECO:0007669"/>
    <property type="project" value="InterPro"/>
</dbReference>
<reference evidence="2 3" key="1">
    <citation type="submission" date="2020-08" db="EMBL/GenBank/DDBJ databases">
        <title>Genomic Encyclopedia of Type Strains, Phase III (KMG-III): the genomes of soil and plant-associated and newly described type strains.</title>
        <authorList>
            <person name="Whitman W."/>
        </authorList>
    </citation>
    <scope>NUCLEOTIDE SEQUENCE [LARGE SCALE GENOMIC DNA]</scope>
    <source>
        <strain evidence="2 3">CECT 3303</strain>
    </source>
</reference>
<name>A0A841DFU5_PLAVE</name>
<evidence type="ECO:0000259" key="1">
    <source>
        <dbReference type="PROSITE" id="PS51186"/>
    </source>
</evidence>
<sequence>MFTAPPAPAPIRLRPLAHGETGPVLEVFAGMSPHSRFLRFLAPMPRLPGFMLRVLAGPDQDGHVALVAHAGDRAVGIGRYVVAAEPARAFGGGRQRRTAEVAFSVVDDYQGRGVGRMLLDALVAHAAERGIGELVFTVHRQNRRALNLLRSAGAVAGLRDGLVEGRLPTGCDSLVAAF</sequence>
<dbReference type="EMBL" id="JACHJJ010000021">
    <property type="protein sequence ID" value="MBB5966106.1"/>
    <property type="molecule type" value="Genomic_DNA"/>
</dbReference>
<evidence type="ECO:0000313" key="2">
    <source>
        <dbReference type="EMBL" id="MBB5966106.1"/>
    </source>
</evidence>